<protein>
    <submittedName>
        <fullName evidence="1">Uncharacterized protein</fullName>
    </submittedName>
</protein>
<gene>
    <name evidence="1" type="ORF">I4F81_000499</name>
</gene>
<accession>A0ACC3BJG9</accession>
<reference evidence="1" key="1">
    <citation type="submission" date="2019-11" db="EMBL/GenBank/DDBJ databases">
        <title>Nori genome reveals adaptations in red seaweeds to the harsh intertidal environment.</title>
        <authorList>
            <person name="Wang D."/>
            <person name="Mao Y."/>
        </authorList>
    </citation>
    <scope>NUCLEOTIDE SEQUENCE</scope>
    <source>
        <tissue evidence="1">Gametophyte</tissue>
    </source>
</reference>
<evidence type="ECO:0000313" key="2">
    <source>
        <dbReference type="Proteomes" id="UP000798662"/>
    </source>
</evidence>
<evidence type="ECO:0000313" key="1">
    <source>
        <dbReference type="EMBL" id="KAK1857885.1"/>
    </source>
</evidence>
<dbReference type="EMBL" id="CM020618">
    <property type="protein sequence ID" value="KAK1857885.1"/>
    <property type="molecule type" value="Genomic_DNA"/>
</dbReference>
<sequence length="358" mass="35414">MPPAPDYEHVRIAVLGDTAVGKTALCLALTSGSHPPPPPTASPWPLSSGAGDPPPPISPPGGTVGAAIHMFVMPHPTSGAPILVELFDLSGSPAHEDGRRSLLRATPLHAVWLVHDVTWPASRAALRRRWLPELLAARSPSSAGGLPRDGLAAAWRLLRRRRDGAAAAGVGWAVVAAARRTLSDWGVWPDEEADAEGERRLLAEVRLPVAVIATKADGGGRGEGGGGGGGIRGGGPKGGRPSAAAYGVGGVGGVTSVVTCAASVGSCAPLVAFVQSIVVRNTKGTVGAGGGGNLSAASSLGSSVAVADRGGGGPSWRGGDAIPHPSSSSSTSTVGGGGVCGACARPSASHGAHRVIPL</sequence>
<keyword evidence="2" id="KW-1185">Reference proteome</keyword>
<comment type="caution">
    <text evidence="1">The sequence shown here is derived from an EMBL/GenBank/DDBJ whole genome shotgun (WGS) entry which is preliminary data.</text>
</comment>
<dbReference type="Proteomes" id="UP000798662">
    <property type="component" value="Chromosome 1"/>
</dbReference>
<name>A0ACC3BJG9_PYRYE</name>
<proteinExistence type="predicted"/>
<organism evidence="1 2">
    <name type="scientific">Pyropia yezoensis</name>
    <name type="common">Susabi-nori</name>
    <name type="synonym">Porphyra yezoensis</name>
    <dbReference type="NCBI Taxonomy" id="2788"/>
    <lineage>
        <taxon>Eukaryota</taxon>
        <taxon>Rhodophyta</taxon>
        <taxon>Bangiophyceae</taxon>
        <taxon>Bangiales</taxon>
        <taxon>Bangiaceae</taxon>
        <taxon>Pyropia</taxon>
    </lineage>
</organism>